<evidence type="ECO:0000313" key="9">
    <source>
        <dbReference type="Proteomes" id="UP000238479"/>
    </source>
</evidence>
<feature type="compositionally biased region" description="Basic and acidic residues" evidence="6">
    <location>
        <begin position="54"/>
        <end position="72"/>
    </location>
</feature>
<dbReference type="InterPro" id="IPR038945">
    <property type="entry name" value="MBD13-like"/>
</dbReference>
<keyword evidence="9" id="KW-1185">Reference proteome</keyword>
<evidence type="ECO:0000313" key="8">
    <source>
        <dbReference type="EMBL" id="PRQ17774.1"/>
    </source>
</evidence>
<dbReference type="PANTHER" id="PTHR34067">
    <property type="entry name" value="OS04G0193200 PROTEIN"/>
    <property type="match status" value="1"/>
</dbReference>
<dbReference type="PROSITE" id="PS50982">
    <property type="entry name" value="MBD"/>
    <property type="match status" value="3"/>
</dbReference>
<dbReference type="OMA" id="TWSDPCL"/>
<name>A0A2P6P788_ROSCH</name>
<keyword evidence="4" id="KW-0804">Transcription</keyword>
<protein>
    <submittedName>
        <fullName evidence="8">Putative DNA-binding domain-containing protein</fullName>
    </submittedName>
</protein>
<proteinExistence type="predicted"/>
<evidence type="ECO:0000256" key="1">
    <source>
        <dbReference type="ARBA" id="ARBA00004123"/>
    </source>
</evidence>
<evidence type="ECO:0000259" key="7">
    <source>
        <dbReference type="PROSITE" id="PS50982"/>
    </source>
</evidence>
<feature type="domain" description="MBD" evidence="7">
    <location>
        <begin position="166"/>
        <end position="238"/>
    </location>
</feature>
<dbReference type="Proteomes" id="UP000238479">
    <property type="component" value="Chromosome 7"/>
</dbReference>
<comment type="caution">
    <text evidence="8">The sequence shown here is derived from an EMBL/GenBank/DDBJ whole genome shotgun (WGS) entry which is preliminary data.</text>
</comment>
<reference evidence="8 9" key="1">
    <citation type="journal article" date="2018" name="Nat. Genet.">
        <title>The Rosa genome provides new insights in the design of modern roses.</title>
        <authorList>
            <person name="Bendahmane M."/>
        </authorList>
    </citation>
    <scope>NUCLEOTIDE SEQUENCE [LARGE SCALE GENOMIC DNA]</scope>
    <source>
        <strain evidence="9">cv. Old Blush</strain>
    </source>
</reference>
<evidence type="ECO:0000256" key="4">
    <source>
        <dbReference type="ARBA" id="ARBA00023163"/>
    </source>
</evidence>
<keyword evidence="5" id="KW-0539">Nucleus</keyword>
<feature type="domain" description="MBD" evidence="7">
    <location>
        <begin position="1"/>
        <end position="69"/>
    </location>
</feature>
<dbReference type="GO" id="GO:0005634">
    <property type="term" value="C:nucleus"/>
    <property type="evidence" value="ECO:0007669"/>
    <property type="project" value="UniProtKB-SubCell"/>
</dbReference>
<feature type="region of interest" description="Disordered" evidence="6">
    <location>
        <begin position="451"/>
        <end position="505"/>
    </location>
</feature>
<dbReference type="Gramene" id="PRQ17774">
    <property type="protein sequence ID" value="PRQ17774"/>
    <property type="gene ID" value="RchiOBHm_Chr7g0198661"/>
</dbReference>
<dbReference type="SUPFAM" id="SSF54171">
    <property type="entry name" value="DNA-binding domain"/>
    <property type="match status" value="3"/>
</dbReference>
<evidence type="ECO:0000256" key="5">
    <source>
        <dbReference type="ARBA" id="ARBA00023242"/>
    </source>
</evidence>
<dbReference type="STRING" id="74649.A0A2P6P788"/>
<dbReference type="InterPro" id="IPR016177">
    <property type="entry name" value="DNA-bd_dom_sf"/>
</dbReference>
<keyword evidence="3 8" id="KW-0238">DNA-binding</keyword>
<gene>
    <name evidence="8" type="ORF">RchiOBHm_Chr7g0198661</name>
</gene>
<evidence type="ECO:0000256" key="2">
    <source>
        <dbReference type="ARBA" id="ARBA00023015"/>
    </source>
</evidence>
<sequence length="1039" mass="114845">MVVTSSPDWLPAGWSVQFRAQNRGRRTAIYTDLETGKKFFSKDDVIRYTKKATNRGEEPQRTNSKKPSDRSHSQLAASTDEYPEWLPDGWKVELRTRKTGIQVGREYKCYIDPLTECTFYSKPEVFRYLKTVKRKSCKSRSHKMVNRKRCIIKTKTVTAVQLPSKVVVEKHNVEDLPPGWILEVKVRKVANRIRRDPYYTDPVHGYVFRSKKEVIRYLQTGETSKHTIKPKSTGTGTNDLKLTDDEIALSSATKKQKLKHPVTRQQLSEAKKSYELSGLDLQETENSQLQDKRPAESICDLAPVTEVILEKHFTENLVEECVETKGDCSPRWSSQPKAEPSSKHEGKRSSQPQAVLSNKREAKRSKLQDKRVTDESKAALAPSAEAVPHKHLSESVVENCAKTKEDCSPSKSLQPKAELANKCEDKIALVGVDGSSTDPGKVVFSEDDPALTPAANTLNKNSHMSQMERRNTRRSQIDARKSKQNEKLNLPRRSSKRLAGLEPEPVNSLVSTVQALQVTTRKSSKGDGSRDAGLALDDFVNRASQQLGDASETEVAHHTITGMISTVQGEPVSKVKRPFDGLEVQPVDTLVSNEQTLHVATRKSSRGDASRDAGLALDDFINGASLQLGDASEPEAAHDRLTDINCTSHEESLNKGKTFLDDQVVPKEQHHRLEPEKMDAEKPGPELCFLFGSDPCLEFAFKTLTGELPIADAVDNKSIMKPAADTVQKENTLETGRCSRKPRAISNKSKKAKELKLPHRTSKRLAGLEPELLAKPMSSERGLRNATAKSCRSKALQAVDSAHESSQQFEDGQEIEVAHDLCTVINPSFHEESLNKIEKSLKDEPLPEEKPRELEIGKAAVENPVSQFSFPFLDTWSDPCLDFAFKTLTGEIPIEDDLFQGYFQENLVTSHNQRDSLALPDFGSPNVFQSDISPQFDAPEQSVSGQLFPMNSSLPPAGNVSLSNCNGVGFGQQLATNSSFLPAGNLRFSSGSGVGSGQHLSVNSSFLPAGNVGQANWSGIGTQNPCLGSKKDFHGKVKS</sequence>
<evidence type="ECO:0000256" key="3">
    <source>
        <dbReference type="ARBA" id="ARBA00023125"/>
    </source>
</evidence>
<keyword evidence="2" id="KW-0805">Transcription regulation</keyword>
<dbReference type="OrthoDB" id="10072024at2759"/>
<dbReference type="PANTHER" id="PTHR34067:SF20">
    <property type="entry name" value="OS08G0206700 PROTEIN"/>
    <property type="match status" value="1"/>
</dbReference>
<dbReference type="EMBL" id="PDCK01000045">
    <property type="protein sequence ID" value="PRQ17774.1"/>
    <property type="molecule type" value="Genomic_DNA"/>
</dbReference>
<accession>A0A2P6P788</accession>
<comment type="subcellular location">
    <subcellularLocation>
        <location evidence="1">Nucleus</location>
    </subcellularLocation>
</comment>
<dbReference type="Gene3D" id="3.30.890.10">
    <property type="entry name" value="Methyl-cpg-binding Protein 2, Chain A"/>
    <property type="match status" value="3"/>
</dbReference>
<dbReference type="AlphaFoldDB" id="A0A2P6P788"/>
<feature type="compositionally biased region" description="Polar residues" evidence="6">
    <location>
        <begin position="454"/>
        <end position="465"/>
    </location>
</feature>
<dbReference type="InterPro" id="IPR001739">
    <property type="entry name" value="Methyl_CpG_DNA-bd"/>
</dbReference>
<organism evidence="8 9">
    <name type="scientific">Rosa chinensis</name>
    <name type="common">China rose</name>
    <dbReference type="NCBI Taxonomy" id="74649"/>
    <lineage>
        <taxon>Eukaryota</taxon>
        <taxon>Viridiplantae</taxon>
        <taxon>Streptophyta</taxon>
        <taxon>Embryophyta</taxon>
        <taxon>Tracheophyta</taxon>
        <taxon>Spermatophyta</taxon>
        <taxon>Magnoliopsida</taxon>
        <taxon>eudicotyledons</taxon>
        <taxon>Gunneridae</taxon>
        <taxon>Pentapetalae</taxon>
        <taxon>rosids</taxon>
        <taxon>fabids</taxon>
        <taxon>Rosales</taxon>
        <taxon>Rosaceae</taxon>
        <taxon>Rosoideae</taxon>
        <taxon>Rosoideae incertae sedis</taxon>
        <taxon>Rosa</taxon>
    </lineage>
</organism>
<evidence type="ECO:0000256" key="6">
    <source>
        <dbReference type="SAM" id="MobiDB-lite"/>
    </source>
</evidence>
<dbReference type="GO" id="GO:0003677">
    <property type="term" value="F:DNA binding"/>
    <property type="evidence" value="ECO:0007669"/>
    <property type="project" value="UniProtKB-KW"/>
</dbReference>
<feature type="region of interest" description="Disordered" evidence="6">
    <location>
        <begin position="325"/>
        <end position="392"/>
    </location>
</feature>
<feature type="region of interest" description="Disordered" evidence="6">
    <location>
        <begin position="50"/>
        <end position="78"/>
    </location>
</feature>
<dbReference type="Pfam" id="PF01429">
    <property type="entry name" value="MBD"/>
    <property type="match status" value="2"/>
</dbReference>
<feature type="domain" description="MBD" evidence="7">
    <location>
        <begin position="76"/>
        <end position="149"/>
    </location>
</feature>
<feature type="compositionally biased region" description="Basic and acidic residues" evidence="6">
    <location>
        <begin position="358"/>
        <end position="377"/>
    </location>
</feature>
<dbReference type="CDD" id="cd00122">
    <property type="entry name" value="MBD"/>
    <property type="match status" value="1"/>
</dbReference>
<feature type="compositionally biased region" description="Basic and acidic residues" evidence="6">
    <location>
        <begin position="466"/>
        <end position="486"/>
    </location>
</feature>